<evidence type="ECO:0000313" key="2">
    <source>
        <dbReference type="EMBL" id="KAJ5105813.1"/>
    </source>
</evidence>
<evidence type="ECO:0000313" key="3">
    <source>
        <dbReference type="Proteomes" id="UP001141434"/>
    </source>
</evidence>
<organism evidence="2 3">
    <name type="scientific">Penicillium alfredii</name>
    <dbReference type="NCBI Taxonomy" id="1506179"/>
    <lineage>
        <taxon>Eukaryota</taxon>
        <taxon>Fungi</taxon>
        <taxon>Dikarya</taxon>
        <taxon>Ascomycota</taxon>
        <taxon>Pezizomycotina</taxon>
        <taxon>Eurotiomycetes</taxon>
        <taxon>Eurotiomycetidae</taxon>
        <taxon>Eurotiales</taxon>
        <taxon>Aspergillaceae</taxon>
        <taxon>Penicillium</taxon>
    </lineage>
</organism>
<gene>
    <name evidence="2" type="ORF">NUU61_003160</name>
</gene>
<dbReference type="OrthoDB" id="4363035at2759"/>
<reference evidence="2" key="2">
    <citation type="journal article" date="2023" name="IMA Fungus">
        <title>Comparative genomic study of the Penicillium genus elucidates a diverse pangenome and 15 lateral gene transfer events.</title>
        <authorList>
            <person name="Petersen C."/>
            <person name="Sorensen T."/>
            <person name="Nielsen M.R."/>
            <person name="Sondergaard T.E."/>
            <person name="Sorensen J.L."/>
            <person name="Fitzpatrick D.A."/>
            <person name="Frisvad J.C."/>
            <person name="Nielsen K.L."/>
        </authorList>
    </citation>
    <scope>NUCLEOTIDE SEQUENCE</scope>
    <source>
        <strain evidence="2">IBT 34128</strain>
    </source>
</reference>
<accession>A0A9W9FT12</accession>
<proteinExistence type="predicted"/>
<keyword evidence="3" id="KW-1185">Reference proteome</keyword>
<dbReference type="GeneID" id="81392910"/>
<protein>
    <submittedName>
        <fullName evidence="2">Uncharacterized protein</fullName>
    </submittedName>
</protein>
<dbReference type="Proteomes" id="UP001141434">
    <property type="component" value="Unassembled WGS sequence"/>
</dbReference>
<evidence type="ECO:0000256" key="1">
    <source>
        <dbReference type="SAM" id="MobiDB-lite"/>
    </source>
</evidence>
<feature type="region of interest" description="Disordered" evidence="1">
    <location>
        <begin position="49"/>
        <end position="118"/>
    </location>
</feature>
<reference evidence="2" key="1">
    <citation type="submission" date="2022-11" db="EMBL/GenBank/DDBJ databases">
        <authorList>
            <person name="Petersen C."/>
        </authorList>
    </citation>
    <scope>NUCLEOTIDE SEQUENCE</scope>
    <source>
        <strain evidence="2">IBT 34128</strain>
    </source>
</reference>
<sequence length="209" mass="23157">MPPTPAENQALQRSTFQTTIYLSEPYTGSNLIPASNTDRTKTATLTPLTVHRDRSTTTHQHQLLPLSTHPALNRLYVPSKPSSDANKETTNNSDSTPASRYSNQINKSKSKKGPAESTKWVGMALTPGQRWLTAEDFIEALDQSIETLGQSFMIDRPEQSPVPCAFLMEIRGVFRDRLDVLASAQRHVDLLEQLIRSEVIVLGDGVLLS</sequence>
<name>A0A9W9FT12_9EURO</name>
<comment type="caution">
    <text evidence="2">The sequence shown here is derived from an EMBL/GenBank/DDBJ whole genome shotgun (WGS) entry which is preliminary data.</text>
</comment>
<feature type="compositionally biased region" description="Polar residues" evidence="1">
    <location>
        <begin position="80"/>
        <end position="107"/>
    </location>
</feature>
<dbReference type="AlphaFoldDB" id="A0A9W9FT12"/>
<dbReference type="RefSeq" id="XP_056514809.1">
    <property type="nucleotide sequence ID" value="XM_056653742.1"/>
</dbReference>
<dbReference type="EMBL" id="JAPMSZ010000004">
    <property type="protein sequence ID" value="KAJ5105813.1"/>
    <property type="molecule type" value="Genomic_DNA"/>
</dbReference>